<name>A0A246BLE3_9DEIO</name>
<dbReference type="Gene3D" id="3.40.50.720">
    <property type="entry name" value="NAD(P)-binding Rossmann-like Domain"/>
    <property type="match status" value="1"/>
</dbReference>
<protein>
    <recommendedName>
        <fullName evidence="2">NAD(P)-binding domain-containing protein</fullName>
    </recommendedName>
</protein>
<dbReference type="GO" id="GO:0044877">
    <property type="term" value="F:protein-containing complex binding"/>
    <property type="evidence" value="ECO:0007669"/>
    <property type="project" value="TreeGrafter"/>
</dbReference>
<accession>A0A246BLE3</accession>
<evidence type="ECO:0000256" key="1">
    <source>
        <dbReference type="SAM" id="MobiDB-lite"/>
    </source>
</evidence>
<keyword evidence="4" id="KW-1185">Reference proteome</keyword>
<comment type="caution">
    <text evidence="3">The sequence shown here is derived from an EMBL/GenBank/DDBJ whole genome shotgun (WGS) entry which is preliminary data.</text>
</comment>
<feature type="domain" description="NAD(P)-binding" evidence="2">
    <location>
        <begin position="30"/>
        <end position="157"/>
    </location>
</feature>
<dbReference type="AlphaFoldDB" id="A0A246BLE3"/>
<dbReference type="PANTHER" id="PTHR12126">
    <property type="entry name" value="NADH-UBIQUINONE OXIDOREDUCTASE 39 KDA SUBUNIT-RELATED"/>
    <property type="match status" value="1"/>
</dbReference>
<proteinExistence type="predicted"/>
<reference evidence="3 4" key="1">
    <citation type="submission" date="2017-05" db="EMBL/GenBank/DDBJ databases">
        <title>De novo genome assembly of Deniococcus indicus strain DR1.</title>
        <authorList>
            <person name="Chauhan D."/>
            <person name="Yennamalli R.M."/>
            <person name="Priyadarshini R."/>
        </authorList>
    </citation>
    <scope>NUCLEOTIDE SEQUENCE [LARGE SCALE GENOMIC DNA]</scope>
    <source>
        <strain evidence="3 4">DR1</strain>
    </source>
</reference>
<gene>
    <name evidence="3" type="ORF">CBQ26_10805</name>
</gene>
<dbReference type="InterPro" id="IPR036291">
    <property type="entry name" value="NAD(P)-bd_dom_sf"/>
</dbReference>
<dbReference type="EMBL" id="NHMK01000014">
    <property type="protein sequence ID" value="OWL95756.1"/>
    <property type="molecule type" value="Genomic_DNA"/>
</dbReference>
<dbReference type="PANTHER" id="PTHR12126:SF11">
    <property type="entry name" value="NADH DEHYDROGENASE [UBIQUINONE] 1 ALPHA SUBCOMPLEX SUBUNIT 9, MITOCHONDRIAL"/>
    <property type="match status" value="1"/>
</dbReference>
<evidence type="ECO:0000259" key="2">
    <source>
        <dbReference type="Pfam" id="PF13460"/>
    </source>
</evidence>
<evidence type="ECO:0000313" key="3">
    <source>
        <dbReference type="EMBL" id="OWL95756.1"/>
    </source>
</evidence>
<dbReference type="Pfam" id="PF13460">
    <property type="entry name" value="NAD_binding_10"/>
    <property type="match status" value="1"/>
</dbReference>
<dbReference type="InterPro" id="IPR051207">
    <property type="entry name" value="ComplexI_NDUFA9_subunit"/>
</dbReference>
<dbReference type="SUPFAM" id="SSF51735">
    <property type="entry name" value="NAD(P)-binding Rossmann-fold domains"/>
    <property type="match status" value="1"/>
</dbReference>
<sequence length="273" mass="28686">MLCTGPTRRQHRGAGGSGGTPPMKTILVTGGSGVLGRALTPALEGRADVRVLSRHADPQPTFRQGDLQTGAGLAEALRGVDTVIHAASQPSRPQADLEMTGVLLAAAREAGVRHVVYVSIVGCDRVRAFPYYRAKTQAEALVAAGGVPFTVVRAAQFHEFVAFVLSRLTRAPLLPLPGLPLQPVDVHAAAAQIAQVALGDPQGRAPDLVGPQVIALPELARSWADATGARTRVLPVPAARRFTPLTRPDLSGVGRTWAQWLVQEAARPNPYAG</sequence>
<dbReference type="OrthoDB" id="152510at2"/>
<organism evidence="3 4">
    <name type="scientific">Deinococcus indicus</name>
    <dbReference type="NCBI Taxonomy" id="223556"/>
    <lineage>
        <taxon>Bacteria</taxon>
        <taxon>Thermotogati</taxon>
        <taxon>Deinococcota</taxon>
        <taxon>Deinococci</taxon>
        <taxon>Deinococcales</taxon>
        <taxon>Deinococcaceae</taxon>
        <taxon>Deinococcus</taxon>
    </lineage>
</organism>
<dbReference type="Proteomes" id="UP000197208">
    <property type="component" value="Unassembled WGS sequence"/>
</dbReference>
<dbReference type="InterPro" id="IPR016040">
    <property type="entry name" value="NAD(P)-bd_dom"/>
</dbReference>
<feature type="region of interest" description="Disordered" evidence="1">
    <location>
        <begin position="1"/>
        <end position="23"/>
    </location>
</feature>
<evidence type="ECO:0000313" key="4">
    <source>
        <dbReference type="Proteomes" id="UP000197208"/>
    </source>
</evidence>